<evidence type="ECO:0000313" key="3">
    <source>
        <dbReference type="Proteomes" id="UP000053647"/>
    </source>
</evidence>
<organism evidence="2 3">
    <name type="scientific">Paxillus involutus ATCC 200175</name>
    <dbReference type="NCBI Taxonomy" id="664439"/>
    <lineage>
        <taxon>Eukaryota</taxon>
        <taxon>Fungi</taxon>
        <taxon>Dikarya</taxon>
        <taxon>Basidiomycota</taxon>
        <taxon>Agaricomycotina</taxon>
        <taxon>Agaricomycetes</taxon>
        <taxon>Agaricomycetidae</taxon>
        <taxon>Boletales</taxon>
        <taxon>Paxilineae</taxon>
        <taxon>Paxillaceae</taxon>
        <taxon>Paxillus</taxon>
    </lineage>
</organism>
<feature type="compositionally biased region" description="Basic residues" evidence="1">
    <location>
        <begin position="51"/>
        <end position="61"/>
    </location>
</feature>
<proteinExistence type="predicted"/>
<dbReference type="Proteomes" id="UP000053647">
    <property type="component" value="Unassembled WGS sequence"/>
</dbReference>
<dbReference type="EMBL" id="KN821463">
    <property type="protein sequence ID" value="KIJ04848.1"/>
    <property type="molecule type" value="Genomic_DNA"/>
</dbReference>
<evidence type="ECO:0000313" key="2">
    <source>
        <dbReference type="EMBL" id="KIJ04848.1"/>
    </source>
</evidence>
<reference evidence="2 3" key="1">
    <citation type="submission" date="2014-06" db="EMBL/GenBank/DDBJ databases">
        <authorList>
            <consortium name="DOE Joint Genome Institute"/>
            <person name="Kuo A."/>
            <person name="Kohler A."/>
            <person name="Nagy L.G."/>
            <person name="Floudas D."/>
            <person name="Copeland A."/>
            <person name="Barry K.W."/>
            <person name="Cichocki N."/>
            <person name="Veneault-Fourrey C."/>
            <person name="LaButti K."/>
            <person name="Lindquist E.A."/>
            <person name="Lipzen A."/>
            <person name="Lundell T."/>
            <person name="Morin E."/>
            <person name="Murat C."/>
            <person name="Sun H."/>
            <person name="Tunlid A."/>
            <person name="Henrissat B."/>
            <person name="Grigoriev I.V."/>
            <person name="Hibbett D.S."/>
            <person name="Martin F."/>
            <person name="Nordberg H.P."/>
            <person name="Cantor M.N."/>
            <person name="Hua S.X."/>
        </authorList>
    </citation>
    <scope>NUCLEOTIDE SEQUENCE [LARGE SCALE GENOMIC DNA]</scope>
    <source>
        <strain evidence="2 3">ATCC 200175</strain>
    </source>
</reference>
<feature type="region of interest" description="Disordered" evidence="1">
    <location>
        <begin position="19"/>
        <end position="61"/>
    </location>
</feature>
<accession>A0A0C9T083</accession>
<keyword evidence="3" id="KW-1185">Reference proteome</keyword>
<reference evidence="3" key="2">
    <citation type="submission" date="2015-01" db="EMBL/GenBank/DDBJ databases">
        <title>Evolutionary Origins and Diversification of the Mycorrhizal Mutualists.</title>
        <authorList>
            <consortium name="DOE Joint Genome Institute"/>
            <consortium name="Mycorrhizal Genomics Consortium"/>
            <person name="Kohler A."/>
            <person name="Kuo A."/>
            <person name="Nagy L.G."/>
            <person name="Floudas D."/>
            <person name="Copeland A."/>
            <person name="Barry K.W."/>
            <person name="Cichocki N."/>
            <person name="Veneault-Fourrey C."/>
            <person name="LaButti K."/>
            <person name="Lindquist E.A."/>
            <person name="Lipzen A."/>
            <person name="Lundell T."/>
            <person name="Morin E."/>
            <person name="Murat C."/>
            <person name="Riley R."/>
            <person name="Ohm R."/>
            <person name="Sun H."/>
            <person name="Tunlid A."/>
            <person name="Henrissat B."/>
            <person name="Grigoriev I.V."/>
            <person name="Hibbett D.S."/>
            <person name="Martin F."/>
        </authorList>
    </citation>
    <scope>NUCLEOTIDE SEQUENCE [LARGE SCALE GENOMIC DNA]</scope>
    <source>
        <strain evidence="3">ATCC 200175</strain>
    </source>
</reference>
<dbReference type="AlphaFoldDB" id="A0A0C9T083"/>
<protein>
    <submittedName>
        <fullName evidence="2">Uncharacterized protein</fullName>
    </submittedName>
</protein>
<evidence type="ECO:0000256" key="1">
    <source>
        <dbReference type="SAM" id="MobiDB-lite"/>
    </source>
</evidence>
<sequence length="61" mass="7037">MLERRIQLNVPHVFQSPHSTWWHGGSRSGGAWAAPNGHHKRSLSLGAYDRMRKKSRQSSNW</sequence>
<name>A0A0C9T083_PAXIN</name>
<gene>
    <name evidence="2" type="ORF">PAXINDRAFT_21863</name>
</gene>
<dbReference type="HOGENOM" id="CLU_2923277_0_0_1"/>